<dbReference type="EMBL" id="WXEY01000001">
    <property type="protein sequence ID" value="MZP28315.1"/>
    <property type="molecule type" value="Genomic_DNA"/>
</dbReference>
<keyword evidence="2" id="KW-1133">Transmembrane helix</keyword>
<comment type="caution">
    <text evidence="3">The sequence shown here is derived from an EMBL/GenBank/DDBJ whole genome shotgun (WGS) entry which is preliminary data.</text>
</comment>
<keyword evidence="2" id="KW-0472">Membrane</keyword>
<organism evidence="3 4">
    <name type="scientific">Heliomicrobium undosum</name>
    <dbReference type="NCBI Taxonomy" id="121734"/>
    <lineage>
        <taxon>Bacteria</taxon>
        <taxon>Bacillati</taxon>
        <taxon>Bacillota</taxon>
        <taxon>Clostridia</taxon>
        <taxon>Eubacteriales</taxon>
        <taxon>Heliobacteriaceae</taxon>
        <taxon>Heliomicrobium</taxon>
    </lineage>
</organism>
<protein>
    <submittedName>
        <fullName evidence="3">Uncharacterized protein</fullName>
    </submittedName>
</protein>
<accession>A0A845L0A3</accession>
<feature type="compositionally biased region" description="Basic and acidic residues" evidence="1">
    <location>
        <begin position="378"/>
        <end position="387"/>
    </location>
</feature>
<evidence type="ECO:0000313" key="3">
    <source>
        <dbReference type="EMBL" id="MZP28315.1"/>
    </source>
</evidence>
<gene>
    <name evidence="3" type="ORF">GTO91_01075</name>
</gene>
<name>A0A845L0A3_9FIRM</name>
<feature type="compositionally biased region" description="Basic and acidic residues" evidence="1">
    <location>
        <begin position="393"/>
        <end position="403"/>
    </location>
</feature>
<dbReference type="RefSeq" id="WP_161253502.1">
    <property type="nucleotide sequence ID" value="NZ_WXEY01000001.1"/>
</dbReference>
<feature type="transmembrane region" description="Helical" evidence="2">
    <location>
        <begin position="44"/>
        <end position="60"/>
    </location>
</feature>
<sequence>MNPRRKSLLAITLTAAVIVTAVLVGVFLFPLGDSLNGLLDGREWMAALLAVFMVIGFWVARKKRGFEGEEDGHDEGDLEAQGWDIRDKKDNREGERRGDDEKGGEREGKGDDEEDDEEDRPKRSVTRRDECGLMFGEKPCHGQCPAPARLLDELVPTLNHSLGVIRCAVQVVEEEFGYRTDLIHHTRIIAVEAQRQQQYLREAARLLRVDGNPPDWLDVSVLVDGVLERFRNLFPDYVVIQEVPEEKAPIKVWADGERLTEAICRLLAGLCRPDATGQIHVRVSLAPERAVRAEGREDALTLECHLRGAKDVTASPDGHLARLAIEAQGGRVVITPGAAGEAQVILRMPPVFTAVEPERFLRDKGFLLRPASPGENDGGDKEQENSHRGSGIEPKKNEMDSARRLYAGATD</sequence>
<reference evidence="3 4" key="1">
    <citation type="submission" date="2020-01" db="EMBL/GenBank/DDBJ databases">
        <title>Whole-genome sequence of Heliobacterium undosum DSM 13378.</title>
        <authorList>
            <person name="Kyndt J.A."/>
            <person name="Meyer T.E."/>
        </authorList>
    </citation>
    <scope>NUCLEOTIDE SEQUENCE [LARGE SCALE GENOMIC DNA]</scope>
    <source>
        <strain evidence="3 4">DSM 13378</strain>
    </source>
</reference>
<evidence type="ECO:0000256" key="1">
    <source>
        <dbReference type="SAM" id="MobiDB-lite"/>
    </source>
</evidence>
<feature type="compositionally biased region" description="Acidic residues" evidence="1">
    <location>
        <begin position="68"/>
        <end position="78"/>
    </location>
</feature>
<feature type="region of interest" description="Disordered" evidence="1">
    <location>
        <begin position="365"/>
        <end position="411"/>
    </location>
</feature>
<evidence type="ECO:0000313" key="4">
    <source>
        <dbReference type="Proteomes" id="UP000463470"/>
    </source>
</evidence>
<feature type="transmembrane region" description="Helical" evidence="2">
    <location>
        <begin position="7"/>
        <end position="32"/>
    </location>
</feature>
<proteinExistence type="predicted"/>
<evidence type="ECO:0000256" key="2">
    <source>
        <dbReference type="SAM" id="Phobius"/>
    </source>
</evidence>
<dbReference type="Proteomes" id="UP000463470">
    <property type="component" value="Unassembled WGS sequence"/>
</dbReference>
<keyword evidence="4" id="KW-1185">Reference proteome</keyword>
<dbReference type="OrthoDB" id="147178at2"/>
<keyword evidence="2" id="KW-0812">Transmembrane</keyword>
<dbReference type="AlphaFoldDB" id="A0A845L0A3"/>
<feature type="region of interest" description="Disordered" evidence="1">
    <location>
        <begin position="67"/>
        <end position="125"/>
    </location>
</feature>
<feature type="compositionally biased region" description="Basic and acidic residues" evidence="1">
    <location>
        <begin position="84"/>
        <end position="109"/>
    </location>
</feature>